<dbReference type="PANTHER" id="PTHR10933:SF9">
    <property type="entry name" value="IMMUNOGLOBULIN-BINDING PROTEIN 1"/>
    <property type="match status" value="1"/>
</dbReference>
<feature type="region of interest" description="Disordered" evidence="1">
    <location>
        <begin position="234"/>
        <end position="261"/>
    </location>
</feature>
<gene>
    <name evidence="2" type="ORF">ZYGR_0AM00660</name>
</gene>
<name>A0A1Q3AFQ6_ZYGRO</name>
<dbReference type="OrthoDB" id="10261753at2759"/>
<dbReference type="GO" id="GO:0005829">
    <property type="term" value="C:cytosol"/>
    <property type="evidence" value="ECO:0007669"/>
    <property type="project" value="TreeGrafter"/>
</dbReference>
<dbReference type="InterPro" id="IPR007304">
    <property type="entry name" value="TAP46-like"/>
</dbReference>
<evidence type="ECO:0000256" key="1">
    <source>
        <dbReference type="SAM" id="MobiDB-lite"/>
    </source>
</evidence>
<dbReference type="Pfam" id="PF04177">
    <property type="entry name" value="TAP42"/>
    <property type="match status" value="1"/>
</dbReference>
<dbReference type="GO" id="GO:0009966">
    <property type="term" value="P:regulation of signal transduction"/>
    <property type="evidence" value="ECO:0007669"/>
    <property type="project" value="InterPro"/>
</dbReference>
<dbReference type="InterPro" id="IPR038511">
    <property type="entry name" value="TAP42/TAP46-like_sf"/>
</dbReference>
<proteinExistence type="predicted"/>
<dbReference type="Gene3D" id="1.25.40.540">
    <property type="entry name" value="TAP42-like family"/>
    <property type="match status" value="1"/>
</dbReference>
<dbReference type="PANTHER" id="PTHR10933">
    <property type="entry name" value="IMMUNOGLOBULIN-BINDING PROTEIN 1"/>
    <property type="match status" value="1"/>
</dbReference>
<sequence>MSLSQEYESLLKTYSDKIEHSSLRQDAVEYQDLVTKTIEKLLSLKNSIYGDLALFSSNETVEDVSTNSLKLLSIDFYLALLFSRKQMSQLNDPMAKKKMKLKFLEKTIQLFMQFLITLQDYEILDSFLSKKVDSLEDTYNPSLQDLYQQPTHGEDLSGAQMRRQQKIEMFRQSKAINEKLAFIESKYKSNEISSDDDEQLRKLYMKRLQSHSYQAFNEMEQILYEVELLRNFTKSGGDPSTQQPEPPLEKDSDSGKDSSGYTEKLELLNKPLLSKQGKVLRNFTLVDKRTQLQNKVRGYGQYGPTMSVEEFLEKEWEENRVLQGGEGVSNELANEDDLDWQDKETYKARQWDEFKESVPRGSGNTMNRG</sequence>
<dbReference type="AlphaFoldDB" id="A0A1Q3AFQ6"/>
<evidence type="ECO:0000313" key="3">
    <source>
        <dbReference type="Proteomes" id="UP000187013"/>
    </source>
</evidence>
<organism evidence="2 3">
    <name type="scientific">Zygosaccharomyces rouxii</name>
    <dbReference type="NCBI Taxonomy" id="4956"/>
    <lineage>
        <taxon>Eukaryota</taxon>
        <taxon>Fungi</taxon>
        <taxon>Dikarya</taxon>
        <taxon>Ascomycota</taxon>
        <taxon>Saccharomycotina</taxon>
        <taxon>Saccharomycetes</taxon>
        <taxon>Saccharomycetales</taxon>
        <taxon>Saccharomycetaceae</taxon>
        <taxon>Zygosaccharomyces</taxon>
    </lineage>
</organism>
<comment type="caution">
    <text evidence="2">The sequence shown here is derived from an EMBL/GenBank/DDBJ whole genome shotgun (WGS) entry which is preliminary data.</text>
</comment>
<protein>
    <recommendedName>
        <fullName evidence="4">Type 2A phosphatase-associated protein 42</fullName>
    </recommendedName>
</protein>
<feature type="compositionally biased region" description="Basic and acidic residues" evidence="1">
    <location>
        <begin position="247"/>
        <end position="256"/>
    </location>
</feature>
<evidence type="ECO:0000313" key="2">
    <source>
        <dbReference type="EMBL" id="GAV54528.1"/>
    </source>
</evidence>
<dbReference type="EMBL" id="BDGX01000039">
    <property type="protein sequence ID" value="GAV54528.1"/>
    <property type="molecule type" value="Genomic_DNA"/>
</dbReference>
<dbReference type="GO" id="GO:0051721">
    <property type="term" value="F:protein phosphatase 2A binding"/>
    <property type="evidence" value="ECO:0007669"/>
    <property type="project" value="TreeGrafter"/>
</dbReference>
<feature type="region of interest" description="Disordered" evidence="1">
    <location>
        <begin position="322"/>
        <end position="341"/>
    </location>
</feature>
<dbReference type="Proteomes" id="UP000187013">
    <property type="component" value="Unassembled WGS sequence"/>
</dbReference>
<dbReference type="GO" id="GO:0035303">
    <property type="term" value="P:regulation of dephosphorylation"/>
    <property type="evidence" value="ECO:0007669"/>
    <property type="project" value="TreeGrafter"/>
</dbReference>
<evidence type="ECO:0008006" key="4">
    <source>
        <dbReference type="Google" id="ProtNLM"/>
    </source>
</evidence>
<feature type="compositionally biased region" description="Polar residues" evidence="1">
    <location>
        <begin position="234"/>
        <end position="243"/>
    </location>
</feature>
<reference evidence="2 3" key="1">
    <citation type="submission" date="2016-08" db="EMBL/GenBank/DDBJ databases">
        <title>Draft genome sequence of allopolyploid Zygosaccharomyces rouxii.</title>
        <authorList>
            <person name="Watanabe J."/>
            <person name="Uehara K."/>
            <person name="Mogi Y."/>
            <person name="Tsukioka Y."/>
        </authorList>
    </citation>
    <scope>NUCLEOTIDE SEQUENCE [LARGE SCALE GENOMIC DNA]</scope>
    <source>
        <strain evidence="2 3">NBRC 110957</strain>
    </source>
</reference>
<accession>A0A1Q3AFQ6</accession>